<evidence type="ECO:0000256" key="3">
    <source>
        <dbReference type="SAM" id="Phobius"/>
    </source>
</evidence>
<feature type="compositionally biased region" description="Low complexity" evidence="2">
    <location>
        <begin position="97"/>
        <end position="116"/>
    </location>
</feature>
<organism evidence="4 5">
    <name type="scientific">Actinokineospora globicatena</name>
    <dbReference type="NCBI Taxonomy" id="103729"/>
    <lineage>
        <taxon>Bacteria</taxon>
        <taxon>Bacillati</taxon>
        <taxon>Actinomycetota</taxon>
        <taxon>Actinomycetes</taxon>
        <taxon>Pseudonocardiales</taxon>
        <taxon>Pseudonocardiaceae</taxon>
        <taxon>Actinokineospora</taxon>
    </lineage>
</organism>
<keyword evidence="3" id="KW-0472">Membrane</keyword>
<name>A0A9W6QJ12_9PSEU</name>
<feature type="transmembrane region" description="Helical" evidence="3">
    <location>
        <begin position="700"/>
        <end position="721"/>
    </location>
</feature>
<proteinExistence type="predicted"/>
<accession>A0A9W6QJ12</accession>
<feature type="transmembrane region" description="Helical" evidence="3">
    <location>
        <begin position="783"/>
        <end position="802"/>
    </location>
</feature>
<protein>
    <submittedName>
        <fullName evidence="4">Uncharacterized protein</fullName>
    </submittedName>
</protein>
<keyword evidence="3" id="KW-1133">Transmembrane helix</keyword>
<keyword evidence="1" id="KW-0175">Coiled coil</keyword>
<comment type="caution">
    <text evidence="4">The sequence shown here is derived from an EMBL/GenBank/DDBJ whole genome shotgun (WGS) entry which is preliminary data.</text>
</comment>
<feature type="transmembrane region" description="Helical" evidence="3">
    <location>
        <begin position="757"/>
        <end position="777"/>
    </location>
</feature>
<feature type="compositionally biased region" description="Low complexity" evidence="2">
    <location>
        <begin position="176"/>
        <end position="194"/>
    </location>
</feature>
<dbReference type="AlphaFoldDB" id="A0A9W6QJ12"/>
<dbReference type="RefSeq" id="WP_285606790.1">
    <property type="nucleotide sequence ID" value="NZ_BSSD01000001.1"/>
</dbReference>
<keyword evidence="5" id="KW-1185">Reference proteome</keyword>
<feature type="compositionally biased region" description="Basic and acidic residues" evidence="2">
    <location>
        <begin position="8"/>
        <end position="27"/>
    </location>
</feature>
<dbReference type="EMBL" id="BSSD01000001">
    <property type="protein sequence ID" value="GLW89482.1"/>
    <property type="molecule type" value="Genomic_DNA"/>
</dbReference>
<evidence type="ECO:0000256" key="1">
    <source>
        <dbReference type="SAM" id="Coils"/>
    </source>
</evidence>
<dbReference type="Proteomes" id="UP001165042">
    <property type="component" value="Unassembled WGS sequence"/>
</dbReference>
<evidence type="ECO:0000313" key="5">
    <source>
        <dbReference type="Proteomes" id="UP001165042"/>
    </source>
</evidence>
<sequence>MRTPAARGDPETRRAAHPVERAEEPRARPLPVSRMSAAHVRRLQRSVGNRAATKALARPAVQRLESPPGTVARPTAESDPRFASVEADVRGKQKQVAAHPPASSEAAASQAAAVPPQDDNLAQGKAANAEKMNAAKPGEFDKAGFVRAVEQAIAAQAPKNLAEADDFGGSGKADAVKGQVQGQVGAGKQASAGAIESATKAPPDTGAAVDKPVTPLAPDRPPGAPPAPDAAKAVPEKAPASATDFSAGPRQVDGEMAAAEVTEEQLAKSNEPEFTGALQEKKETEQHAATAPGKVRGAEAETLADAKSAAAGTGAAAMAGLANTRAAAGGKVAAEKQGTKGKDEARRAQVTATLQKVFDATKTDVEAILSGLDKKVDDAFTAGEKAARDAFTAEHKQRMDAYKDKRYSGVTGKLKWVKDKFAGLPEEANQIFVAARQGYVTRMRGVISSVADVIGAELTRAKTRIATGRDQLQAEVRKLPADLQALGKQAAGEFAGRFDELTESVDAKGSELVQTLATKYNQALKAVDAEIDAEKEKNKGLVAKAIGAIKGVIDTIMQLKDLLLGILAKAAAAVMGILRDPIGFLGNLVSAVGSGLRAFMANIGEHLKKGLVGWLMGAMAGAGLQLPAKFDPRGILMMIASLLGLTWSAIRGRIVARGVPEPAMAAAEGAVPAAQKLKSEGVGGLWETAKDRVGDLKAGLFGKIAQYLVPTVLIAGITWIISLLNPASAFIKAVKMIVDIVTFIVTQGARIIQFVNAVLDAVVAIAGGGAGGVPGLIELALATSIPVLIGALAAILGVSGIADKVKKIIQSLAKPVMKVVDWIVDKIAGVAKKLWAKLKGKVGKKAAPATPEERRKHLSAGIAALERVSTKYQAGATEEQMTRELRSVKRGHPVFKELSATKRGDHWEYRYVASPPTTKGGPPTSGSSFSLPPGPLANYEGHVILTAAKSKDIHLIGKHGEKFTDVMMKDRLNSFVAEFRRVRADKVAYQQRTVDAAAERVAALQSNPTRNADKIQKTQARLDEAARLIAAYNAIPDTDREKVFEMLAKWSDQLTGMASKMVTRFTDDNKIEPLARAAIAANQAAIDAAFTEANGDPKPNGTQKAITHPAPPGLGAGFEMDETNTPVEITRTLSKVVFRLIVSDAANRHFLIETGYFE</sequence>
<evidence type="ECO:0000313" key="4">
    <source>
        <dbReference type="EMBL" id="GLW89482.1"/>
    </source>
</evidence>
<feature type="compositionally biased region" description="Pro residues" evidence="2">
    <location>
        <begin position="218"/>
        <end position="228"/>
    </location>
</feature>
<evidence type="ECO:0000256" key="2">
    <source>
        <dbReference type="SAM" id="MobiDB-lite"/>
    </source>
</evidence>
<feature type="compositionally biased region" description="Low complexity" evidence="2">
    <location>
        <begin position="125"/>
        <end position="135"/>
    </location>
</feature>
<feature type="coiled-coil region" evidence="1">
    <location>
        <begin position="517"/>
        <end position="544"/>
    </location>
</feature>
<gene>
    <name evidence="4" type="ORF">Aglo03_02980</name>
</gene>
<feature type="compositionally biased region" description="Low complexity" evidence="2">
    <location>
        <begin position="229"/>
        <end position="242"/>
    </location>
</feature>
<reference evidence="4" key="1">
    <citation type="submission" date="2023-02" db="EMBL/GenBank/DDBJ databases">
        <title>Actinokineospora globicatena NBRC 15670.</title>
        <authorList>
            <person name="Ichikawa N."/>
            <person name="Sato H."/>
            <person name="Tonouchi N."/>
        </authorList>
    </citation>
    <scope>NUCLEOTIDE SEQUENCE</scope>
    <source>
        <strain evidence="4">NBRC 15670</strain>
    </source>
</reference>
<feature type="region of interest" description="Disordered" evidence="2">
    <location>
        <begin position="1"/>
        <end position="135"/>
    </location>
</feature>
<feature type="region of interest" description="Disordered" evidence="2">
    <location>
        <begin position="163"/>
        <end position="251"/>
    </location>
</feature>
<keyword evidence="3" id="KW-0812">Transmembrane</keyword>